<organism evidence="4 5">
    <name type="scientific">Bordetella trematum</name>
    <dbReference type="NCBI Taxonomy" id="123899"/>
    <lineage>
        <taxon>Bacteria</taxon>
        <taxon>Pseudomonadati</taxon>
        <taxon>Pseudomonadota</taxon>
        <taxon>Betaproteobacteria</taxon>
        <taxon>Burkholderiales</taxon>
        <taxon>Alcaligenaceae</taxon>
        <taxon>Bordetella</taxon>
    </lineage>
</organism>
<dbReference type="PANTHER" id="PTHR30535">
    <property type="entry name" value="VITAMIN B12-BINDING PROTEIN"/>
    <property type="match status" value="1"/>
</dbReference>
<dbReference type="KEGG" id="btrm:SAMEA390648700817"/>
<dbReference type="STRING" id="123899.SAMEA3906487_00817"/>
<evidence type="ECO:0000313" key="5">
    <source>
        <dbReference type="Proteomes" id="UP000076825"/>
    </source>
</evidence>
<dbReference type="RefSeq" id="WP_063491602.1">
    <property type="nucleotide sequence ID" value="NZ_CP016340.1"/>
</dbReference>
<dbReference type="InterPro" id="IPR002491">
    <property type="entry name" value="ABC_transptr_periplasmic_BD"/>
</dbReference>
<sequence length="297" mass="31602">MFPRPSRLRRWLALCLLASLPAGARPLVLDDDAGRSVSLAGPARRAVSLSPHATELIYAAGAGGHLAGVTRGSDYPPAAKTLPSAGDALRPDPETLLSLRPDLLIAWQPGNDAWNRLSSQWGIPVFYSDPRRLDDIPEAIERFGKLFDTRASADAAAARLRAQLAQLRQRYSGLPVLRVFMQTGSQPLYTINNDSILADALRLCGAVSVFGDAPLLAPSVSLESVLAAAPQAVIAGVADEAETRRLQADWQASGLPAARAGHVYGLPADALYRPGPRLIDATAALCEAIDQVRHASR</sequence>
<evidence type="ECO:0000259" key="3">
    <source>
        <dbReference type="PROSITE" id="PS50983"/>
    </source>
</evidence>
<dbReference type="SUPFAM" id="SSF53807">
    <property type="entry name" value="Helical backbone' metal receptor"/>
    <property type="match status" value="1"/>
</dbReference>
<evidence type="ECO:0000256" key="2">
    <source>
        <dbReference type="SAM" id="SignalP"/>
    </source>
</evidence>
<dbReference type="Gene3D" id="3.40.50.1980">
    <property type="entry name" value="Nitrogenase molybdenum iron protein domain"/>
    <property type="match status" value="2"/>
</dbReference>
<dbReference type="EMBL" id="LT546645">
    <property type="protein sequence ID" value="SAI67612.1"/>
    <property type="molecule type" value="Genomic_DNA"/>
</dbReference>
<keyword evidence="1 2" id="KW-0732">Signal</keyword>
<dbReference type="PROSITE" id="PS50983">
    <property type="entry name" value="FE_B12_PBP"/>
    <property type="match status" value="1"/>
</dbReference>
<dbReference type="OrthoDB" id="6495095at2"/>
<protein>
    <submittedName>
        <fullName evidence="4">Vitamin B12 transport protein</fullName>
    </submittedName>
</protein>
<dbReference type="GeneID" id="56587777"/>
<name>A0A157SB18_9BORD</name>
<dbReference type="Pfam" id="PF01497">
    <property type="entry name" value="Peripla_BP_2"/>
    <property type="match status" value="1"/>
</dbReference>
<dbReference type="eggNOG" id="COG0614">
    <property type="taxonomic scope" value="Bacteria"/>
</dbReference>
<reference evidence="4 5" key="1">
    <citation type="submission" date="2016-04" db="EMBL/GenBank/DDBJ databases">
        <authorList>
            <consortium name="Pathogen Informatics"/>
        </authorList>
    </citation>
    <scope>NUCLEOTIDE SEQUENCE [LARGE SCALE GENOMIC DNA]</scope>
    <source>
        <strain evidence="4 5">H044680328</strain>
    </source>
</reference>
<evidence type="ECO:0000313" key="4">
    <source>
        <dbReference type="EMBL" id="SAI67612.1"/>
    </source>
</evidence>
<feature type="chain" id="PRO_5009816754" evidence="2">
    <location>
        <begin position="25"/>
        <end position="297"/>
    </location>
</feature>
<feature type="signal peptide" evidence="2">
    <location>
        <begin position="1"/>
        <end position="24"/>
    </location>
</feature>
<accession>A0A157SB18</accession>
<dbReference type="PANTHER" id="PTHR30535:SF34">
    <property type="entry name" value="MOLYBDATE-BINDING PROTEIN MOLA"/>
    <property type="match status" value="1"/>
</dbReference>
<keyword evidence="5" id="KW-1185">Reference proteome</keyword>
<dbReference type="InterPro" id="IPR050902">
    <property type="entry name" value="ABC_Transporter_SBP"/>
</dbReference>
<dbReference type="NCBIfam" id="NF038402">
    <property type="entry name" value="TroA_like"/>
    <property type="match status" value="1"/>
</dbReference>
<dbReference type="InterPro" id="IPR054828">
    <property type="entry name" value="Vit_B12_bind_prot"/>
</dbReference>
<dbReference type="GO" id="GO:0071281">
    <property type="term" value="P:cellular response to iron ion"/>
    <property type="evidence" value="ECO:0007669"/>
    <property type="project" value="TreeGrafter"/>
</dbReference>
<dbReference type="PATRIC" id="fig|123899.6.peg.790"/>
<proteinExistence type="predicted"/>
<gene>
    <name evidence="4" type="primary">btuF</name>
    <name evidence="4" type="ORF">SAMEA3906487_00817</name>
</gene>
<evidence type="ECO:0000256" key="1">
    <source>
        <dbReference type="ARBA" id="ARBA00022729"/>
    </source>
</evidence>
<feature type="domain" description="Fe/B12 periplasmic-binding" evidence="3">
    <location>
        <begin position="45"/>
        <end position="297"/>
    </location>
</feature>
<dbReference type="Proteomes" id="UP000076825">
    <property type="component" value="Chromosome 1"/>
</dbReference>
<dbReference type="AlphaFoldDB" id="A0A157SB18"/>